<comment type="cofactor">
    <cofactor evidence="12">
        <name>Zn(2+)</name>
        <dbReference type="ChEBI" id="CHEBI:29105"/>
    </cofactor>
    <text evidence="12">Binds 1 zinc ion per subunit.</text>
</comment>
<sequence>MYRAIARNKRNTVFIIALFLVLVAVIGFVANLLTVGNPFDSDNPFDPGNWTITIATIIGAGIYVLIQYFAGSGEALAMSGARQIQKADNPRLYRVVENLAITKGLPMPKVYIVDDPAPNAFATGRKPEAASVAATTGLLDMMTDSELEGVMAHEMGHVENFDIRLNTVVFALVVAIGVIADILMRMMWFSGGRRSNNNSNPIMLIVGIAALILSPIVATLIQAAISRQREYLADATGAMTTRHPEALASALEKLGQYGRPLKRQNSTMAHMWFGDPSKPGVMDRLFGTHPPIFDRVQRLRDNATKF</sequence>
<dbReference type="InterPro" id="IPR022919">
    <property type="entry name" value="Pept_M48_protease_HtpX"/>
</dbReference>
<dbReference type="EC" id="3.4.24.-" evidence="12"/>
<comment type="similarity">
    <text evidence="2 12">Belongs to the peptidase M48B family.</text>
</comment>
<evidence type="ECO:0000256" key="3">
    <source>
        <dbReference type="ARBA" id="ARBA00022475"/>
    </source>
</evidence>
<protein>
    <recommendedName>
        <fullName evidence="12">Protease HtpX homolog</fullName>
        <ecNumber evidence="12">3.4.24.-</ecNumber>
    </recommendedName>
</protein>
<keyword evidence="4 12" id="KW-0645">Protease</keyword>
<dbReference type="HAMAP" id="MF_00188">
    <property type="entry name" value="Pept_M48_protease_HtpX"/>
    <property type="match status" value="1"/>
</dbReference>
<feature type="binding site" evidence="12">
    <location>
        <position position="230"/>
    </location>
    <ligand>
        <name>Zn(2+)</name>
        <dbReference type="ChEBI" id="CHEBI:29105"/>
        <note>catalytic</note>
    </ligand>
</feature>
<keyword evidence="3 12" id="KW-1003">Cell membrane</keyword>
<evidence type="ECO:0000256" key="2">
    <source>
        <dbReference type="ARBA" id="ARBA00009779"/>
    </source>
</evidence>
<feature type="binding site" evidence="12">
    <location>
        <position position="157"/>
    </location>
    <ligand>
        <name>Zn(2+)</name>
        <dbReference type="ChEBI" id="CHEBI:29105"/>
        <note>catalytic</note>
    </ligand>
</feature>
<dbReference type="Pfam" id="PF01435">
    <property type="entry name" value="Peptidase_M48"/>
    <property type="match status" value="1"/>
</dbReference>
<feature type="transmembrane region" description="Helical" evidence="12">
    <location>
        <begin position="165"/>
        <end position="189"/>
    </location>
</feature>
<accession>A0ABP7FHN1</accession>
<organism evidence="14 15">
    <name type="scientific">Leifsonella bigeumensis</name>
    <dbReference type="NCBI Taxonomy" id="433643"/>
    <lineage>
        <taxon>Bacteria</taxon>
        <taxon>Bacillati</taxon>
        <taxon>Actinomycetota</taxon>
        <taxon>Actinomycetes</taxon>
        <taxon>Micrococcales</taxon>
        <taxon>Microbacteriaceae</taxon>
        <taxon>Leifsonella</taxon>
    </lineage>
</organism>
<gene>
    <name evidence="12 14" type="primary">htpX</name>
    <name evidence="14" type="ORF">GCM10022239_14340</name>
</gene>
<evidence type="ECO:0000256" key="9">
    <source>
        <dbReference type="ARBA" id="ARBA00022989"/>
    </source>
</evidence>
<evidence type="ECO:0000259" key="13">
    <source>
        <dbReference type="Pfam" id="PF01435"/>
    </source>
</evidence>
<dbReference type="EMBL" id="BAABAE010000003">
    <property type="protein sequence ID" value="GAA3739849.1"/>
    <property type="molecule type" value="Genomic_DNA"/>
</dbReference>
<feature type="binding site" evidence="12">
    <location>
        <position position="153"/>
    </location>
    <ligand>
        <name>Zn(2+)</name>
        <dbReference type="ChEBI" id="CHEBI:29105"/>
        <note>catalytic</note>
    </ligand>
</feature>
<dbReference type="PANTHER" id="PTHR43221">
    <property type="entry name" value="PROTEASE HTPX"/>
    <property type="match status" value="1"/>
</dbReference>
<evidence type="ECO:0000256" key="6">
    <source>
        <dbReference type="ARBA" id="ARBA00022723"/>
    </source>
</evidence>
<dbReference type="InterPro" id="IPR001915">
    <property type="entry name" value="Peptidase_M48"/>
</dbReference>
<dbReference type="CDD" id="cd07340">
    <property type="entry name" value="M48B_Htpx_like"/>
    <property type="match status" value="1"/>
</dbReference>
<dbReference type="Proteomes" id="UP001501004">
    <property type="component" value="Unassembled WGS sequence"/>
</dbReference>
<evidence type="ECO:0000256" key="1">
    <source>
        <dbReference type="ARBA" id="ARBA00004651"/>
    </source>
</evidence>
<keyword evidence="6 12" id="KW-0479">Metal-binding</keyword>
<evidence type="ECO:0000256" key="5">
    <source>
        <dbReference type="ARBA" id="ARBA00022692"/>
    </source>
</evidence>
<evidence type="ECO:0000256" key="8">
    <source>
        <dbReference type="ARBA" id="ARBA00022833"/>
    </source>
</evidence>
<feature type="transmembrane region" description="Helical" evidence="12">
    <location>
        <begin position="201"/>
        <end position="221"/>
    </location>
</feature>
<keyword evidence="8 12" id="KW-0862">Zinc</keyword>
<evidence type="ECO:0000256" key="10">
    <source>
        <dbReference type="ARBA" id="ARBA00023049"/>
    </source>
</evidence>
<feature type="transmembrane region" description="Helical" evidence="12">
    <location>
        <begin position="12"/>
        <end position="30"/>
    </location>
</feature>
<name>A0ABP7FHN1_9MICO</name>
<dbReference type="RefSeq" id="WP_344755195.1">
    <property type="nucleotide sequence ID" value="NZ_BAABAE010000003.1"/>
</dbReference>
<evidence type="ECO:0000256" key="12">
    <source>
        <dbReference type="HAMAP-Rule" id="MF_00188"/>
    </source>
</evidence>
<evidence type="ECO:0000256" key="11">
    <source>
        <dbReference type="ARBA" id="ARBA00023136"/>
    </source>
</evidence>
<reference evidence="15" key="1">
    <citation type="journal article" date="2019" name="Int. J. Syst. Evol. Microbiol.">
        <title>The Global Catalogue of Microorganisms (GCM) 10K type strain sequencing project: providing services to taxonomists for standard genome sequencing and annotation.</title>
        <authorList>
            <consortium name="The Broad Institute Genomics Platform"/>
            <consortium name="The Broad Institute Genome Sequencing Center for Infectious Disease"/>
            <person name="Wu L."/>
            <person name="Ma J."/>
        </authorList>
    </citation>
    <scope>NUCLEOTIDE SEQUENCE [LARGE SCALE GENOMIC DNA]</scope>
    <source>
        <strain evidence="15">JCM 16949</strain>
    </source>
</reference>
<evidence type="ECO:0000256" key="7">
    <source>
        <dbReference type="ARBA" id="ARBA00022801"/>
    </source>
</evidence>
<feature type="domain" description="Peptidase M48" evidence="13">
    <location>
        <begin position="87"/>
        <end position="301"/>
    </location>
</feature>
<evidence type="ECO:0000256" key="4">
    <source>
        <dbReference type="ARBA" id="ARBA00022670"/>
    </source>
</evidence>
<dbReference type="Gene3D" id="3.30.2010.10">
    <property type="entry name" value="Metalloproteases ('zincins'), catalytic domain"/>
    <property type="match status" value="1"/>
</dbReference>
<comment type="caution">
    <text evidence="14">The sequence shown here is derived from an EMBL/GenBank/DDBJ whole genome shotgun (WGS) entry which is preliminary data.</text>
</comment>
<proteinExistence type="inferred from homology"/>
<feature type="transmembrane region" description="Helical" evidence="12">
    <location>
        <begin position="50"/>
        <end position="70"/>
    </location>
</feature>
<comment type="subcellular location">
    <subcellularLocation>
        <location evidence="1 12">Cell membrane</location>
        <topology evidence="1 12">Multi-pass membrane protein</topology>
    </subcellularLocation>
</comment>
<evidence type="ECO:0000313" key="14">
    <source>
        <dbReference type="EMBL" id="GAA3739849.1"/>
    </source>
</evidence>
<keyword evidence="15" id="KW-1185">Reference proteome</keyword>
<evidence type="ECO:0000313" key="15">
    <source>
        <dbReference type="Proteomes" id="UP001501004"/>
    </source>
</evidence>
<feature type="active site" evidence="12">
    <location>
        <position position="154"/>
    </location>
</feature>
<keyword evidence="9 12" id="KW-1133">Transmembrane helix</keyword>
<dbReference type="PANTHER" id="PTHR43221:SF1">
    <property type="entry name" value="PROTEASE HTPX"/>
    <property type="match status" value="1"/>
</dbReference>
<dbReference type="InterPro" id="IPR050083">
    <property type="entry name" value="HtpX_protease"/>
</dbReference>
<keyword evidence="11 12" id="KW-0472">Membrane</keyword>
<keyword evidence="7 12" id="KW-0378">Hydrolase</keyword>
<keyword evidence="10 12" id="KW-0482">Metalloprotease</keyword>
<dbReference type="GO" id="GO:0008237">
    <property type="term" value="F:metallopeptidase activity"/>
    <property type="evidence" value="ECO:0007669"/>
    <property type="project" value="UniProtKB-KW"/>
</dbReference>
<keyword evidence="5 12" id="KW-0812">Transmembrane</keyword>